<evidence type="ECO:0000256" key="1">
    <source>
        <dbReference type="SAM" id="MobiDB-lite"/>
    </source>
</evidence>
<dbReference type="PANTHER" id="PTHR16064">
    <property type="entry name" value="BTB POZ DOMAIN CONTAINING 7"/>
    <property type="match status" value="1"/>
</dbReference>
<accession>A0AAD9JT91</accession>
<keyword evidence="3" id="KW-1185">Reference proteome</keyword>
<evidence type="ECO:0000313" key="3">
    <source>
        <dbReference type="Proteomes" id="UP001208570"/>
    </source>
</evidence>
<feature type="non-terminal residue" evidence="2">
    <location>
        <position position="1"/>
    </location>
</feature>
<protein>
    <submittedName>
        <fullName evidence="2">Uncharacterized protein</fullName>
    </submittedName>
</protein>
<proteinExistence type="predicted"/>
<gene>
    <name evidence="2" type="ORF">LSH36_167g04027</name>
</gene>
<feature type="region of interest" description="Disordered" evidence="1">
    <location>
        <begin position="399"/>
        <end position="430"/>
    </location>
</feature>
<dbReference type="PANTHER" id="PTHR16064:SF3">
    <property type="entry name" value="BTB_POZ DOMAIN-CONTAINING PROTEIN 7"/>
    <property type="match status" value="1"/>
</dbReference>
<name>A0AAD9JT91_9ANNE</name>
<comment type="caution">
    <text evidence="2">The sequence shown here is derived from an EMBL/GenBank/DDBJ whole genome shotgun (WGS) entry which is preliminary data.</text>
</comment>
<dbReference type="AlphaFoldDB" id="A0AAD9JT91"/>
<dbReference type="Proteomes" id="UP001208570">
    <property type="component" value="Unassembled WGS sequence"/>
</dbReference>
<feature type="compositionally biased region" description="Polar residues" evidence="1">
    <location>
        <begin position="469"/>
        <end position="478"/>
    </location>
</feature>
<feature type="region of interest" description="Disordered" evidence="1">
    <location>
        <begin position="458"/>
        <end position="478"/>
    </location>
</feature>
<dbReference type="EMBL" id="JAODUP010000167">
    <property type="protein sequence ID" value="KAK2158567.1"/>
    <property type="molecule type" value="Genomic_DNA"/>
</dbReference>
<dbReference type="GO" id="GO:0061138">
    <property type="term" value="P:morphogenesis of a branching epithelium"/>
    <property type="evidence" value="ECO:0007669"/>
    <property type="project" value="InterPro"/>
</dbReference>
<evidence type="ECO:0000313" key="2">
    <source>
        <dbReference type="EMBL" id="KAK2158567.1"/>
    </source>
</evidence>
<sequence length="478" mass="53807">DGLVITLCLYISGCEDLVAESISVDNLISVLNWSREPHGSQWVYRQALYYLRDEFLQVAHSPVLCDLSKEYMLHAIQSDFLQVSRVNRLGITGVGVNGLGQPNLLSHTAHSVSKKGIKKRDLNDIELRDILAELLPHIRTDHILPANHEVLTSAIKRGLLSRPPSHMYADEASHSTARAWVRVRNSGMFVKPRFFTPYYEEAKSLLEEQLAQVQENDMVRLRMIQMSNIPDMVQFMVDERGYPGHRHPPVLPILPTSTAASVDIIAGTIPVPNPATLSAMLKRQAELYGSKLIERAHALPHTNPRAISHYIQLRVVREFGLPDSMVQVLQSQHAVSEEDLLSEARYHTPRHERHKSAATFYHHTLPCQHLHHHHHPHQVRHHSPCLQQHGGPRRITVLHDEQRCPSMPVSPVRTYSPSEKDPSPCSDSALSETMPDIAMATSAMNQLSLNDLDLPQPDLELDLGDGSRNHSNPGTLYI</sequence>
<feature type="compositionally biased region" description="Basic residues" evidence="1">
    <location>
        <begin position="371"/>
        <end position="383"/>
    </location>
</feature>
<reference evidence="2" key="1">
    <citation type="journal article" date="2023" name="Mol. Biol. Evol.">
        <title>Third-Generation Sequencing Reveals the Adaptive Role of the Epigenome in Three Deep-Sea Polychaetes.</title>
        <authorList>
            <person name="Perez M."/>
            <person name="Aroh O."/>
            <person name="Sun Y."/>
            <person name="Lan Y."/>
            <person name="Juniper S.K."/>
            <person name="Young C.R."/>
            <person name="Angers B."/>
            <person name="Qian P.Y."/>
        </authorList>
    </citation>
    <scope>NUCLEOTIDE SEQUENCE</scope>
    <source>
        <strain evidence="2">P08H-3</strain>
    </source>
</reference>
<feature type="region of interest" description="Disordered" evidence="1">
    <location>
        <begin position="371"/>
        <end position="390"/>
    </location>
</feature>
<dbReference type="InterPro" id="IPR042345">
    <property type="entry name" value="Btbd7"/>
</dbReference>
<organism evidence="2 3">
    <name type="scientific">Paralvinella palmiformis</name>
    <dbReference type="NCBI Taxonomy" id="53620"/>
    <lineage>
        <taxon>Eukaryota</taxon>
        <taxon>Metazoa</taxon>
        <taxon>Spiralia</taxon>
        <taxon>Lophotrochozoa</taxon>
        <taxon>Annelida</taxon>
        <taxon>Polychaeta</taxon>
        <taxon>Sedentaria</taxon>
        <taxon>Canalipalpata</taxon>
        <taxon>Terebellida</taxon>
        <taxon>Terebelliformia</taxon>
        <taxon>Alvinellidae</taxon>
        <taxon>Paralvinella</taxon>
    </lineage>
</organism>